<keyword evidence="9" id="KW-0411">Iron-sulfur</keyword>
<evidence type="ECO:0000313" key="12">
    <source>
        <dbReference type="EMBL" id="GGZ26635.1"/>
    </source>
</evidence>
<dbReference type="Gene3D" id="1.10.10.1100">
    <property type="entry name" value="BFD-like [2Fe-2S]-binding domain"/>
    <property type="match status" value="1"/>
</dbReference>
<dbReference type="SUPFAM" id="SSF50692">
    <property type="entry name" value="ADC-like"/>
    <property type="match status" value="1"/>
</dbReference>
<evidence type="ECO:0000256" key="9">
    <source>
        <dbReference type="ARBA" id="ARBA00023014"/>
    </source>
</evidence>
<comment type="cofactor">
    <cofactor evidence="2">
        <name>[4Fe-4S] cluster</name>
        <dbReference type="ChEBI" id="CHEBI:49883"/>
    </cofactor>
</comment>
<keyword evidence="4" id="KW-0004">4Fe-4S</keyword>
<dbReference type="Gene3D" id="2.20.25.90">
    <property type="entry name" value="ADC-like domains"/>
    <property type="match status" value="1"/>
</dbReference>
<dbReference type="Pfam" id="PF01568">
    <property type="entry name" value="Molydop_binding"/>
    <property type="match status" value="1"/>
</dbReference>
<dbReference type="Proteomes" id="UP000662572">
    <property type="component" value="Unassembled WGS sequence"/>
</dbReference>
<proteinExistence type="inferred from homology"/>
<dbReference type="GO" id="GO:0045333">
    <property type="term" value="P:cellular respiration"/>
    <property type="evidence" value="ECO:0007669"/>
    <property type="project" value="UniProtKB-ARBA"/>
</dbReference>
<keyword evidence="6" id="KW-0479">Metal-binding</keyword>
<dbReference type="CDD" id="cd02791">
    <property type="entry name" value="MopB_CT_Nitrate-R-NapA-like"/>
    <property type="match status" value="1"/>
</dbReference>
<keyword evidence="7" id="KW-0560">Oxidoreductase</keyword>
<comment type="similarity">
    <text evidence="3">Belongs to the prokaryotic molybdopterin-containing oxidoreductase family. NasA/NapA/NarB subfamily.</text>
</comment>
<dbReference type="InterPro" id="IPR027467">
    <property type="entry name" value="MopterinOxRdtase_cofactor_BS"/>
</dbReference>
<dbReference type="InterPro" id="IPR006963">
    <property type="entry name" value="Mopterin_OxRdtase_4Fe-4S_dom"/>
</dbReference>
<dbReference type="EMBL" id="BMZB01000001">
    <property type="protein sequence ID" value="GGZ26635.1"/>
    <property type="molecule type" value="Genomic_DNA"/>
</dbReference>
<gene>
    <name evidence="12" type="primary">nasC</name>
    <name evidence="12" type="ORF">GCM10011273_10250</name>
</gene>
<dbReference type="Pfam" id="PF04324">
    <property type="entry name" value="Fer2_BFD"/>
    <property type="match status" value="1"/>
</dbReference>
<keyword evidence="5" id="KW-0500">Molybdenum</keyword>
<comment type="cofactor">
    <cofactor evidence="1">
        <name>Mo-bis(molybdopterin guanine dinucleotide)</name>
        <dbReference type="ChEBI" id="CHEBI:60539"/>
    </cofactor>
</comment>
<evidence type="ECO:0000256" key="3">
    <source>
        <dbReference type="ARBA" id="ARBA00008747"/>
    </source>
</evidence>
<comment type="caution">
    <text evidence="12">The sequence shown here is derived from an EMBL/GenBank/DDBJ whole genome shotgun (WGS) entry which is preliminary data.</text>
</comment>
<dbReference type="CDD" id="cd02754">
    <property type="entry name" value="MopB_Nitrate-R-NapA-like"/>
    <property type="match status" value="1"/>
</dbReference>
<reference evidence="12" key="1">
    <citation type="journal article" date="2014" name="Int. J. Syst. Evol. Microbiol.">
        <title>Complete genome sequence of Corynebacterium casei LMG S-19264T (=DSM 44701T), isolated from a smear-ripened cheese.</title>
        <authorList>
            <consortium name="US DOE Joint Genome Institute (JGI-PGF)"/>
            <person name="Walter F."/>
            <person name="Albersmeier A."/>
            <person name="Kalinowski J."/>
            <person name="Ruckert C."/>
        </authorList>
    </citation>
    <scope>NUCLEOTIDE SEQUENCE</scope>
    <source>
        <strain evidence="12">KCTC 32296</strain>
    </source>
</reference>
<dbReference type="InterPro" id="IPR009010">
    <property type="entry name" value="Asp_de-COase-like_dom_sf"/>
</dbReference>
<evidence type="ECO:0000256" key="2">
    <source>
        <dbReference type="ARBA" id="ARBA00001966"/>
    </source>
</evidence>
<accession>A0A918PXG8</accession>
<sequence>MPPSPQSTTCPYCGVGCGVKAVVNNRQMTVTGDETHPANQGRLCSKGTALGNTFSLEGRLLEPRIRRNGQFETATWDETLETAAAKFAQVIADHGPDAVAFYVSGQLLTEDYYAVNKLAKGYIGTANVDTNSRLCMSSAVAAHKQAFGADLVPGTYDDLTEADMLVFSGHNAAWTHPVLYRRIETRDNQFRVCIDPKRTDTAKAADLHLMIKPQTDVRLWNGLCAHLIARDALDHDFIDQHTEGYSRLMAALSADDQSLDAIAEDCGISVTDLKTFYDAFLHTPKVVSLFSMGSNQSSQGVHKGLALINAHLLSGKIGKPGAAPFSITGQPNAMGGREVGGLANMLAAHMDFDEASKSLVQRYWGSPTIAPKAGLKAVDMFEAVRLGKIKAIWIMATNPMVSMPDTNKIHEALTNCELVVVSDVFARTDTMNMAHIQLPAAAWGEKDGTVTNSERVISRQRNLVPLPGSVRPDWAIVSEVARRMNPDWVSAFNWAGPDEVFAEHAGLTAFENDGKRFLDLGGLTGMSKAEYDALQPVRWPFKKGGLPGDRLFADGQFNTPNGRARLVPPIVRSPANQTTDDFPFHLNSARVRDHWHTLTRTALAPELNRHLTEPLLDIHPEDARRLHIKDGRLAVVTTAYGEAILKARVTDDVREGSLHIPMHWTKQFAPFGRSNQLINPAVDPISGQPEFKHTPANVRAYNEAWHGFVMTPRDFDGELPTWSDDTIWRRATHAHADCFEFAGIAPVDMSGIEACQTLDDVTTGLTRRVRVEDGRLTRVVFVAPIHKKLPPRDWLLERFGDAELEAAHRAALLIGRLPGMQDKGRIICACRSVGEIAINAAIDDGAKTVEDIGDITTAGTSCGSCKGELKQCLLKRVITKEPVHA</sequence>
<keyword evidence="13" id="KW-1185">Reference proteome</keyword>
<dbReference type="GO" id="GO:0016020">
    <property type="term" value="C:membrane"/>
    <property type="evidence" value="ECO:0007669"/>
    <property type="project" value="TreeGrafter"/>
</dbReference>
<evidence type="ECO:0000256" key="6">
    <source>
        <dbReference type="ARBA" id="ARBA00022723"/>
    </source>
</evidence>
<dbReference type="InterPro" id="IPR041957">
    <property type="entry name" value="CT_Nitrate-R-NapA-like"/>
</dbReference>
<dbReference type="PANTHER" id="PTHR43105:SF9">
    <property type="entry name" value="NADPH-FE(3+) OXIDOREDUCTASE SUBUNIT ALPHA"/>
    <property type="match status" value="1"/>
</dbReference>
<dbReference type="InterPro" id="IPR006656">
    <property type="entry name" value="Mopterin_OxRdtase"/>
</dbReference>
<evidence type="ECO:0000259" key="11">
    <source>
        <dbReference type="PROSITE" id="PS51669"/>
    </source>
</evidence>
<evidence type="ECO:0000256" key="10">
    <source>
        <dbReference type="ARBA" id="ARBA00023063"/>
    </source>
</evidence>
<dbReference type="RefSeq" id="WP_229807566.1">
    <property type="nucleotide sequence ID" value="NZ_BMZB01000001.1"/>
</dbReference>
<dbReference type="GO" id="GO:0016491">
    <property type="term" value="F:oxidoreductase activity"/>
    <property type="evidence" value="ECO:0007669"/>
    <property type="project" value="UniProtKB-KW"/>
</dbReference>
<dbReference type="SUPFAM" id="SSF53706">
    <property type="entry name" value="Formate dehydrogenase/DMSO reductase, domains 1-3"/>
    <property type="match status" value="1"/>
</dbReference>
<dbReference type="SMART" id="SM00926">
    <property type="entry name" value="Molybdop_Fe4S4"/>
    <property type="match status" value="1"/>
</dbReference>
<evidence type="ECO:0000313" key="13">
    <source>
        <dbReference type="Proteomes" id="UP000662572"/>
    </source>
</evidence>
<dbReference type="Gene3D" id="2.40.40.20">
    <property type="match status" value="1"/>
</dbReference>
<dbReference type="InterPro" id="IPR006657">
    <property type="entry name" value="MoPterin_dinucl-bd_dom"/>
</dbReference>
<dbReference type="GO" id="GO:0046872">
    <property type="term" value="F:metal ion binding"/>
    <property type="evidence" value="ECO:0007669"/>
    <property type="project" value="UniProtKB-KW"/>
</dbReference>
<dbReference type="PANTHER" id="PTHR43105">
    <property type="entry name" value="RESPIRATORY NITRATE REDUCTASE"/>
    <property type="match status" value="1"/>
</dbReference>
<dbReference type="Gene3D" id="3.40.228.10">
    <property type="entry name" value="Dimethylsulfoxide Reductase, domain 2"/>
    <property type="match status" value="1"/>
</dbReference>
<dbReference type="Pfam" id="PF00384">
    <property type="entry name" value="Molybdopterin"/>
    <property type="match status" value="1"/>
</dbReference>
<dbReference type="GO" id="GO:0042128">
    <property type="term" value="P:nitrate assimilation"/>
    <property type="evidence" value="ECO:0007669"/>
    <property type="project" value="UniProtKB-KW"/>
</dbReference>
<organism evidence="12 13">
    <name type="scientific">Asticcacaulis endophyticus</name>
    <dbReference type="NCBI Taxonomy" id="1395890"/>
    <lineage>
        <taxon>Bacteria</taxon>
        <taxon>Pseudomonadati</taxon>
        <taxon>Pseudomonadota</taxon>
        <taxon>Alphaproteobacteria</taxon>
        <taxon>Caulobacterales</taxon>
        <taxon>Caulobacteraceae</taxon>
        <taxon>Asticcacaulis</taxon>
    </lineage>
</organism>
<name>A0A918PXG8_9CAUL</name>
<evidence type="ECO:0000256" key="1">
    <source>
        <dbReference type="ARBA" id="ARBA00001942"/>
    </source>
</evidence>
<dbReference type="GO" id="GO:1990204">
    <property type="term" value="C:oxidoreductase complex"/>
    <property type="evidence" value="ECO:0007669"/>
    <property type="project" value="UniProtKB-ARBA"/>
</dbReference>
<dbReference type="PROSITE" id="PS51669">
    <property type="entry name" value="4FE4S_MOW_BIS_MGD"/>
    <property type="match status" value="1"/>
</dbReference>
<dbReference type="GO" id="GO:0043546">
    <property type="term" value="F:molybdopterin cofactor binding"/>
    <property type="evidence" value="ECO:0007669"/>
    <property type="project" value="InterPro"/>
</dbReference>
<reference evidence="12" key="2">
    <citation type="submission" date="2020-09" db="EMBL/GenBank/DDBJ databases">
        <authorList>
            <person name="Sun Q."/>
            <person name="Kim S."/>
        </authorList>
    </citation>
    <scope>NUCLEOTIDE SEQUENCE</scope>
    <source>
        <strain evidence="12">KCTC 32296</strain>
    </source>
</reference>
<dbReference type="InterPro" id="IPR041854">
    <property type="entry name" value="BFD-like_2Fe2S-bd_dom_sf"/>
</dbReference>
<evidence type="ECO:0000256" key="4">
    <source>
        <dbReference type="ARBA" id="ARBA00022485"/>
    </source>
</evidence>
<dbReference type="InterPro" id="IPR050123">
    <property type="entry name" value="Prok_molybdopt-oxidoreductase"/>
</dbReference>
<keyword evidence="10" id="KW-0534">Nitrate assimilation</keyword>
<dbReference type="InterPro" id="IPR007419">
    <property type="entry name" value="BFD-like_2Fe2S-bd_dom"/>
</dbReference>
<protein>
    <submittedName>
        <fullName evidence="12">Assimilatory nitrate reductase catalytic subunit</fullName>
    </submittedName>
</protein>
<evidence type="ECO:0000256" key="8">
    <source>
        <dbReference type="ARBA" id="ARBA00023004"/>
    </source>
</evidence>
<feature type="domain" description="4Fe-4S Mo/W bis-MGD-type" evidence="11">
    <location>
        <begin position="3"/>
        <end position="58"/>
    </location>
</feature>
<evidence type="ECO:0000256" key="5">
    <source>
        <dbReference type="ARBA" id="ARBA00022505"/>
    </source>
</evidence>
<dbReference type="GO" id="GO:0051539">
    <property type="term" value="F:4 iron, 4 sulfur cluster binding"/>
    <property type="evidence" value="ECO:0007669"/>
    <property type="project" value="UniProtKB-KW"/>
</dbReference>
<keyword evidence="8" id="KW-0408">Iron</keyword>
<dbReference type="Pfam" id="PF04879">
    <property type="entry name" value="Molybdop_Fe4S4"/>
    <property type="match status" value="1"/>
</dbReference>
<evidence type="ECO:0000256" key="7">
    <source>
        <dbReference type="ARBA" id="ARBA00023002"/>
    </source>
</evidence>
<dbReference type="Gene3D" id="3.40.50.740">
    <property type="match status" value="1"/>
</dbReference>
<dbReference type="AlphaFoldDB" id="A0A918PXG8"/>
<dbReference type="PROSITE" id="PS00551">
    <property type="entry name" value="MOLYBDOPTERIN_PROK_1"/>
    <property type="match status" value="1"/>
</dbReference>